<dbReference type="PANTHER" id="PTHR42930">
    <property type="entry name" value="PHOSPHATE-SPECIFIC TRANSPORT SYSTEM ACCESSORY PROTEIN PHOU"/>
    <property type="match status" value="1"/>
</dbReference>
<keyword evidence="10" id="KW-1185">Reference proteome</keyword>
<evidence type="ECO:0000259" key="8">
    <source>
        <dbReference type="Pfam" id="PF01895"/>
    </source>
</evidence>
<dbReference type="PANTHER" id="PTHR42930:SF3">
    <property type="entry name" value="PHOSPHATE-SPECIFIC TRANSPORT SYSTEM ACCESSORY PROTEIN PHOU"/>
    <property type="match status" value="1"/>
</dbReference>
<dbReference type="SUPFAM" id="SSF109755">
    <property type="entry name" value="PhoU-like"/>
    <property type="match status" value="1"/>
</dbReference>
<dbReference type="AlphaFoldDB" id="A0A927N5T9"/>
<evidence type="ECO:0000256" key="4">
    <source>
        <dbReference type="ARBA" id="ARBA00022448"/>
    </source>
</evidence>
<feature type="domain" description="PhoU" evidence="8">
    <location>
        <begin position="16"/>
        <end position="103"/>
    </location>
</feature>
<evidence type="ECO:0000256" key="1">
    <source>
        <dbReference type="ARBA" id="ARBA00004496"/>
    </source>
</evidence>
<dbReference type="PIRSF" id="PIRSF003107">
    <property type="entry name" value="PhoU"/>
    <property type="match status" value="1"/>
</dbReference>
<evidence type="ECO:0000313" key="9">
    <source>
        <dbReference type="EMBL" id="MBE1612674.1"/>
    </source>
</evidence>
<evidence type="ECO:0000256" key="2">
    <source>
        <dbReference type="ARBA" id="ARBA00008107"/>
    </source>
</evidence>
<dbReference type="GO" id="GO:0045936">
    <property type="term" value="P:negative regulation of phosphate metabolic process"/>
    <property type="evidence" value="ECO:0007669"/>
    <property type="project" value="InterPro"/>
</dbReference>
<dbReference type="EMBL" id="JADBEM010000001">
    <property type="protein sequence ID" value="MBE1612674.1"/>
    <property type="molecule type" value="Genomic_DNA"/>
</dbReference>
<feature type="domain" description="PhoU" evidence="8">
    <location>
        <begin position="121"/>
        <end position="204"/>
    </location>
</feature>
<dbReference type="InterPro" id="IPR038078">
    <property type="entry name" value="PhoU-like_sf"/>
</dbReference>
<comment type="function">
    <text evidence="7">Plays a role in the regulation of phosphate uptake.</text>
</comment>
<organism evidence="9 10">
    <name type="scientific">Actinopolymorpha pittospori</name>
    <dbReference type="NCBI Taxonomy" id="648752"/>
    <lineage>
        <taxon>Bacteria</taxon>
        <taxon>Bacillati</taxon>
        <taxon>Actinomycetota</taxon>
        <taxon>Actinomycetes</taxon>
        <taxon>Propionibacteriales</taxon>
        <taxon>Actinopolymorphaceae</taxon>
        <taxon>Actinopolymorpha</taxon>
    </lineage>
</organism>
<dbReference type="Pfam" id="PF01895">
    <property type="entry name" value="PhoU"/>
    <property type="match status" value="2"/>
</dbReference>
<gene>
    <name evidence="9" type="ORF">HEB94_009522</name>
</gene>
<evidence type="ECO:0000256" key="3">
    <source>
        <dbReference type="ARBA" id="ARBA00011738"/>
    </source>
</evidence>
<proteinExistence type="inferred from homology"/>
<evidence type="ECO:0000256" key="7">
    <source>
        <dbReference type="PIRNR" id="PIRNR003107"/>
    </source>
</evidence>
<dbReference type="RefSeq" id="WP_192755676.1">
    <property type="nucleotide sequence ID" value="NZ_BAABJL010000140.1"/>
</dbReference>
<dbReference type="GO" id="GO:0005737">
    <property type="term" value="C:cytoplasm"/>
    <property type="evidence" value="ECO:0007669"/>
    <property type="project" value="UniProtKB-SubCell"/>
</dbReference>
<keyword evidence="5 7" id="KW-0963">Cytoplasm</keyword>
<dbReference type="NCBIfam" id="TIGR02135">
    <property type="entry name" value="phoU_full"/>
    <property type="match status" value="1"/>
</dbReference>
<keyword evidence="6 7" id="KW-0592">Phosphate transport</keyword>
<dbReference type="Proteomes" id="UP000638648">
    <property type="component" value="Unassembled WGS sequence"/>
</dbReference>
<comment type="subunit">
    <text evidence="3 7">Homodimer.</text>
</comment>
<name>A0A927N5T9_9ACTN</name>
<dbReference type="GO" id="GO:0006817">
    <property type="term" value="P:phosphate ion transport"/>
    <property type="evidence" value="ECO:0007669"/>
    <property type="project" value="UniProtKB-KW"/>
</dbReference>
<evidence type="ECO:0000256" key="6">
    <source>
        <dbReference type="ARBA" id="ARBA00022592"/>
    </source>
</evidence>
<evidence type="ECO:0000313" key="10">
    <source>
        <dbReference type="Proteomes" id="UP000638648"/>
    </source>
</evidence>
<reference evidence="9" key="1">
    <citation type="submission" date="2020-10" db="EMBL/GenBank/DDBJ databases">
        <title>Sequencing the genomes of 1000 actinobacteria strains.</title>
        <authorList>
            <person name="Klenk H.-P."/>
        </authorList>
    </citation>
    <scope>NUCLEOTIDE SEQUENCE</scope>
    <source>
        <strain evidence="9">DSM 45354</strain>
    </source>
</reference>
<accession>A0A927N5T9</accession>
<dbReference type="InterPro" id="IPR028366">
    <property type="entry name" value="PhoU"/>
</dbReference>
<keyword evidence="4 7" id="KW-0813">Transport</keyword>
<comment type="similarity">
    <text evidence="2 7">Belongs to the PhoU family.</text>
</comment>
<protein>
    <recommendedName>
        <fullName evidence="7">Phosphate-specific transport system accessory protein PhoU</fullName>
    </recommendedName>
</protein>
<dbReference type="FunFam" id="1.20.58.220:FF:000004">
    <property type="entry name" value="Phosphate-specific transport system accessory protein PhoU"/>
    <property type="match status" value="1"/>
</dbReference>
<dbReference type="InterPro" id="IPR026022">
    <property type="entry name" value="PhoU_dom"/>
</dbReference>
<dbReference type="Gene3D" id="1.20.58.220">
    <property type="entry name" value="Phosphate transport system protein phou homolog 2, domain 2"/>
    <property type="match status" value="1"/>
</dbReference>
<comment type="caution">
    <text evidence="9">The sequence shown here is derived from an EMBL/GenBank/DDBJ whole genome shotgun (WGS) entry which is preliminary data.</text>
</comment>
<dbReference type="GO" id="GO:0030643">
    <property type="term" value="P:intracellular phosphate ion homeostasis"/>
    <property type="evidence" value="ECO:0007669"/>
    <property type="project" value="InterPro"/>
</dbReference>
<comment type="subcellular location">
    <subcellularLocation>
        <location evidence="1 7">Cytoplasm</location>
    </subcellularLocation>
</comment>
<evidence type="ECO:0000256" key="5">
    <source>
        <dbReference type="ARBA" id="ARBA00022490"/>
    </source>
</evidence>
<sequence>MRDAFHEQLQHLNDRLVEMANLVEVAVREGTAALLEADARRAERVIAADAQIDRLQALVEERTFEQLALQQPVAADLRSLVAALRMVADLERMGDLAEHVAKIARMRYPECAIPEELKPTIAEMGHVAERMVHKVSKTVEASDVSRAVDLVAEDDEMDRLRRSLFHTLLDAEWKHGVEAAVDIALLGRYYERIADHAVSMARRVIYLVTGDVPARTS</sequence>